<sequence>MIVSSVEELFTLFNETALILQEELSCSYLEALAETGENLFQGSILQKELSELTTKRLKKQYEEIHLEKYSNEDIRKAYQLVILKGMKENVQPNHQMTPDSVGMLVGYLVERFMSQPSFRLLDPAVGTGNLLTTVLNHIHKEVSSIGVEIDDILIKLAYVNANLQEHPVQLFNQDSLEPLFIDPVDAVIADLPVGFYPNDVRASDYQLKASVGHSYSHHLFIEQSVRAAVPGGYLFFIIPSGLFESEQAAQLHEFIKEKAIIQGLLQLPASMFKTNSSAKSIFILQKKGEGVQPPKQALLVKLPKLSNAVEMDKILAQMDKWFQENKG</sequence>
<protein>
    <submittedName>
        <fullName evidence="3">N-6 DNA methylase</fullName>
    </submittedName>
</protein>
<dbReference type="Gene3D" id="3.40.50.150">
    <property type="entry name" value="Vaccinia Virus protein VP39"/>
    <property type="match status" value="1"/>
</dbReference>
<dbReference type="InterPro" id="IPR048375">
    <property type="entry name" value="YtxK-like_N"/>
</dbReference>
<dbReference type="InterPro" id="IPR003356">
    <property type="entry name" value="DNA_methylase_A-5"/>
</dbReference>
<dbReference type="InterPro" id="IPR016843">
    <property type="entry name" value="S-AdoMet-dep_Ade-MeTrfase_prd"/>
</dbReference>
<evidence type="ECO:0000313" key="3">
    <source>
        <dbReference type="EMBL" id="ETI68567.1"/>
    </source>
</evidence>
<feature type="domain" description="YtxK-like N-terminal helical" evidence="2">
    <location>
        <begin position="7"/>
        <end position="86"/>
    </location>
</feature>
<dbReference type="Proteomes" id="UP000018877">
    <property type="component" value="Unassembled WGS sequence"/>
</dbReference>
<dbReference type="GO" id="GO:0003677">
    <property type="term" value="F:DNA binding"/>
    <property type="evidence" value="ECO:0007669"/>
    <property type="project" value="InterPro"/>
</dbReference>
<dbReference type="PANTHER" id="PTHR41313:SF1">
    <property type="entry name" value="DNA METHYLASE ADENINE-SPECIFIC DOMAIN-CONTAINING PROTEIN"/>
    <property type="match status" value="1"/>
</dbReference>
<dbReference type="PIRSF" id="PIRSF026567">
    <property type="entry name" value="Adenine_mtase_bact_prd"/>
    <property type="match status" value="1"/>
</dbReference>
<accession>A0AB94INF1</accession>
<comment type="caution">
    <text evidence="3">The sequence shown here is derived from an EMBL/GenBank/DDBJ whole genome shotgun (WGS) entry which is preliminary data.</text>
</comment>
<evidence type="ECO:0000313" key="4">
    <source>
        <dbReference type="Proteomes" id="UP000018877"/>
    </source>
</evidence>
<dbReference type="InterPro" id="IPR052933">
    <property type="entry name" value="DNA_Protect_Modify"/>
</dbReference>
<reference evidence="3 4" key="1">
    <citation type="journal article" date="2014" name="Environ. Microbiol.">
        <title>The nitrate-ammonifying and nosZ-carrying bacterium Bacillus vireti is a potent source and sink for nitric and nitrous oxide under high nitrate conditions.</title>
        <authorList>
            <person name="Mania D."/>
            <person name="Heylen K."/>
            <person name="van Spanning R.J."/>
            <person name="Frostegard A."/>
        </authorList>
    </citation>
    <scope>NUCLEOTIDE SEQUENCE [LARGE SCALE GENOMIC DNA]</scope>
    <source>
        <strain evidence="3 4">LMG 21834</strain>
    </source>
</reference>
<dbReference type="PRINTS" id="PR00507">
    <property type="entry name" value="N12N6MTFRASE"/>
</dbReference>
<dbReference type="PANTHER" id="PTHR41313">
    <property type="entry name" value="ADENINE-SPECIFIC METHYLTRANSFERASE"/>
    <property type="match status" value="1"/>
</dbReference>
<dbReference type="Pfam" id="PF02384">
    <property type="entry name" value="N6_Mtase"/>
    <property type="match status" value="1"/>
</dbReference>
<keyword evidence="4" id="KW-1185">Reference proteome</keyword>
<dbReference type="AlphaFoldDB" id="A0AB94INF1"/>
<feature type="domain" description="DNA methylase adenine-specific" evidence="1">
    <location>
        <begin position="96"/>
        <end position="304"/>
    </location>
</feature>
<keyword evidence="3" id="KW-0808">Transferase</keyword>
<proteinExistence type="predicted"/>
<dbReference type="SUPFAM" id="SSF53335">
    <property type="entry name" value="S-adenosyl-L-methionine-dependent methyltransferases"/>
    <property type="match status" value="1"/>
</dbReference>
<evidence type="ECO:0000259" key="1">
    <source>
        <dbReference type="Pfam" id="PF02384"/>
    </source>
</evidence>
<gene>
    <name evidence="3" type="ORF">BAVI_12099</name>
</gene>
<name>A0AB94INF1_9BACI</name>
<dbReference type="InterPro" id="IPR029063">
    <property type="entry name" value="SAM-dependent_MTases_sf"/>
</dbReference>
<dbReference type="RefSeq" id="WP_024028607.1">
    <property type="nucleotide sequence ID" value="NZ_ALAN01000066.1"/>
</dbReference>
<dbReference type="GO" id="GO:0032259">
    <property type="term" value="P:methylation"/>
    <property type="evidence" value="ECO:0007669"/>
    <property type="project" value="UniProtKB-KW"/>
</dbReference>
<organism evidence="3 4">
    <name type="scientific">Neobacillus vireti LMG 21834</name>
    <dbReference type="NCBI Taxonomy" id="1131730"/>
    <lineage>
        <taxon>Bacteria</taxon>
        <taxon>Bacillati</taxon>
        <taxon>Bacillota</taxon>
        <taxon>Bacilli</taxon>
        <taxon>Bacillales</taxon>
        <taxon>Bacillaceae</taxon>
        <taxon>Neobacillus</taxon>
    </lineage>
</organism>
<dbReference type="Pfam" id="PF21106">
    <property type="entry name" value="YtxK_like"/>
    <property type="match status" value="1"/>
</dbReference>
<keyword evidence="3" id="KW-0489">Methyltransferase</keyword>
<dbReference type="GO" id="GO:0008170">
    <property type="term" value="F:N-methyltransferase activity"/>
    <property type="evidence" value="ECO:0007669"/>
    <property type="project" value="InterPro"/>
</dbReference>
<evidence type="ECO:0000259" key="2">
    <source>
        <dbReference type="Pfam" id="PF21106"/>
    </source>
</evidence>
<dbReference type="Gene3D" id="1.10.150.470">
    <property type="match status" value="1"/>
</dbReference>
<dbReference type="EMBL" id="ALAN01000066">
    <property type="protein sequence ID" value="ETI68567.1"/>
    <property type="molecule type" value="Genomic_DNA"/>
</dbReference>
<dbReference type="CDD" id="cd02440">
    <property type="entry name" value="AdoMet_MTases"/>
    <property type="match status" value="1"/>
</dbReference>